<evidence type="ECO:0000313" key="3">
    <source>
        <dbReference type="EMBL" id="KAK7471401.1"/>
    </source>
</evidence>
<keyword evidence="4" id="KW-1185">Reference proteome</keyword>
<feature type="region of interest" description="Disordered" evidence="1">
    <location>
        <begin position="1"/>
        <end position="277"/>
    </location>
</feature>
<feature type="compositionally biased region" description="Basic residues" evidence="1">
    <location>
        <begin position="24"/>
        <end position="34"/>
    </location>
</feature>
<sequence>MADQEGGASADPNQAAARMSPARCRGRRSGRRLRPILEETELKGSQGSECSQALGVGGEAEETEGRSEDRKDDEVCGKISSPAQKREHDSGASKAAVFTGARTGQQTDVPGRQEHCGSSVDPPASRRLDVQTSTVAASPSGILLTQNKALSTSSEAAERGRSTTAGSGDAETDRRSVDKEGGKLEHTQKEEEERGENKADDNREMARTKTTSDSKRARVTVKKRVRFAGKTTVFVPSQESQLLTEDELSKQSVPLDEAPDQARDNTDKQCSSRELQHVVDTDMLDVHTQTRAGDTFTPQPAASQKSLEHGEDSGEQGGTEVRVAVKQQADNIEQSQSQGQAQAEYMLPQGVVEEQSTDDVMIQQGVEQDMPHHVHQQERIARIDTSLEKLASQGRVLVHRPTGQVHQQQHVQHEHQEGSVPTQQPPVQFQHITRIEVRRGLRDPHTQQLVCPGLFVSRCGVPLSPNSRMESARRQEEVLCHTCQAKKDMSDTFTFKQVLTVARLIYFPMWCVMLVPTLVAMAFCAFVLVPVIRVYFYIRRQIALFMYSCSEICEGIVHFFVFVTFWCVVLILPPQIVAITEIGQRALSCAKSFLLRQLQSVLHLVQSLWNFVQLPRTVFTLLYTNTTNLLWKIRQQVLDSYITIKRFVVGFKWLLRLLIRLALRAAYDAVLFRVAAPLRKLHSVLYPTWYLTKVIFLHVVLRLSLRLTSKILGSVLAIGAVFRCMWRRS</sequence>
<dbReference type="Proteomes" id="UP001519460">
    <property type="component" value="Unassembled WGS sequence"/>
</dbReference>
<gene>
    <name evidence="3" type="ORF">BaRGS_00035953</name>
</gene>
<feature type="transmembrane region" description="Helical" evidence="2">
    <location>
        <begin position="505"/>
        <end position="532"/>
    </location>
</feature>
<proteinExistence type="predicted"/>
<keyword evidence="2" id="KW-0472">Membrane</keyword>
<feature type="compositionally biased region" description="Polar residues" evidence="1">
    <location>
        <begin position="234"/>
        <end position="243"/>
    </location>
</feature>
<feature type="region of interest" description="Disordered" evidence="1">
    <location>
        <begin position="291"/>
        <end position="318"/>
    </location>
</feature>
<evidence type="ECO:0008006" key="5">
    <source>
        <dbReference type="Google" id="ProtNLM"/>
    </source>
</evidence>
<evidence type="ECO:0000256" key="2">
    <source>
        <dbReference type="SAM" id="Phobius"/>
    </source>
</evidence>
<feature type="compositionally biased region" description="Polar residues" evidence="1">
    <location>
        <begin position="291"/>
        <end position="305"/>
    </location>
</feature>
<feature type="transmembrane region" description="Helical" evidence="2">
    <location>
        <begin position="544"/>
        <end position="572"/>
    </location>
</feature>
<keyword evidence="2" id="KW-1133">Transmembrane helix</keyword>
<protein>
    <recommendedName>
        <fullName evidence="5">Transmembrane protein</fullName>
    </recommendedName>
</protein>
<reference evidence="3 4" key="1">
    <citation type="journal article" date="2023" name="Sci. Data">
        <title>Genome assembly of the Korean intertidal mud-creeper Batillaria attramentaria.</title>
        <authorList>
            <person name="Patra A.K."/>
            <person name="Ho P.T."/>
            <person name="Jun S."/>
            <person name="Lee S.J."/>
            <person name="Kim Y."/>
            <person name="Won Y.J."/>
        </authorList>
    </citation>
    <scope>NUCLEOTIDE SEQUENCE [LARGE SCALE GENOMIC DNA]</scope>
    <source>
        <strain evidence="3">Wonlab-2016</strain>
    </source>
</reference>
<feature type="compositionally biased region" description="Basic residues" evidence="1">
    <location>
        <begin position="217"/>
        <end position="227"/>
    </location>
</feature>
<feature type="compositionally biased region" description="Basic and acidic residues" evidence="1">
    <location>
        <begin position="171"/>
        <end position="216"/>
    </location>
</feature>
<feature type="compositionally biased region" description="Polar residues" evidence="1">
    <location>
        <begin position="130"/>
        <end position="155"/>
    </location>
</feature>
<organism evidence="3 4">
    <name type="scientific">Batillaria attramentaria</name>
    <dbReference type="NCBI Taxonomy" id="370345"/>
    <lineage>
        <taxon>Eukaryota</taxon>
        <taxon>Metazoa</taxon>
        <taxon>Spiralia</taxon>
        <taxon>Lophotrochozoa</taxon>
        <taxon>Mollusca</taxon>
        <taxon>Gastropoda</taxon>
        <taxon>Caenogastropoda</taxon>
        <taxon>Sorbeoconcha</taxon>
        <taxon>Cerithioidea</taxon>
        <taxon>Batillariidae</taxon>
        <taxon>Batillaria</taxon>
    </lineage>
</organism>
<feature type="compositionally biased region" description="Basic and acidic residues" evidence="1">
    <location>
        <begin position="63"/>
        <end position="76"/>
    </location>
</feature>
<keyword evidence="2" id="KW-0812">Transmembrane</keyword>
<feature type="compositionally biased region" description="Basic and acidic residues" evidence="1">
    <location>
        <begin position="260"/>
        <end position="277"/>
    </location>
</feature>
<dbReference type="AlphaFoldDB" id="A0ABD0JD63"/>
<dbReference type="EMBL" id="JACVVK020000494">
    <property type="protein sequence ID" value="KAK7471401.1"/>
    <property type="molecule type" value="Genomic_DNA"/>
</dbReference>
<accession>A0ABD0JD63</accession>
<comment type="caution">
    <text evidence="3">The sequence shown here is derived from an EMBL/GenBank/DDBJ whole genome shotgun (WGS) entry which is preliminary data.</text>
</comment>
<name>A0ABD0JD63_9CAEN</name>
<evidence type="ECO:0000313" key="4">
    <source>
        <dbReference type="Proteomes" id="UP001519460"/>
    </source>
</evidence>
<evidence type="ECO:0000256" key="1">
    <source>
        <dbReference type="SAM" id="MobiDB-lite"/>
    </source>
</evidence>